<name>G0US43_TRYCI</name>
<proteinExistence type="predicted"/>
<evidence type="ECO:0000256" key="1">
    <source>
        <dbReference type="SAM" id="Phobius"/>
    </source>
</evidence>
<feature type="transmembrane region" description="Helical" evidence="1">
    <location>
        <begin position="74"/>
        <end position="93"/>
    </location>
</feature>
<reference evidence="2" key="1">
    <citation type="journal article" date="2012" name="Proc. Natl. Acad. Sci. U.S.A.">
        <title>Antigenic diversity is generated by distinct evolutionary mechanisms in African trypanosome species.</title>
        <authorList>
            <person name="Jackson A.P."/>
            <person name="Berry A."/>
            <person name="Aslett M."/>
            <person name="Allison H.C."/>
            <person name="Burton P."/>
            <person name="Vavrova-Anderson J."/>
            <person name="Brown R."/>
            <person name="Browne H."/>
            <person name="Corton N."/>
            <person name="Hauser H."/>
            <person name="Gamble J."/>
            <person name="Gilderthorp R."/>
            <person name="Marcello L."/>
            <person name="McQuillan J."/>
            <person name="Otto T.D."/>
            <person name="Quail M.A."/>
            <person name="Sanders M.J."/>
            <person name="van Tonder A."/>
            <person name="Ginger M.L."/>
            <person name="Field M.C."/>
            <person name="Barry J.D."/>
            <person name="Hertz-Fowler C."/>
            <person name="Berriman M."/>
        </authorList>
    </citation>
    <scope>NUCLEOTIDE SEQUENCE</scope>
    <source>
        <strain evidence="2">IL3000</strain>
    </source>
</reference>
<keyword evidence="1" id="KW-0812">Transmembrane</keyword>
<dbReference type="AlphaFoldDB" id="G0US43"/>
<sequence>MLVRPSGLHYPRLFLLPSFHLTGQFRSLVSRPHMQAKGINLLLISRCVICRVYLWTRSFPSLPTTQCHESLRDLSMIVGQFYALFCVCMCVCVRRTRRFFSW</sequence>
<protein>
    <submittedName>
        <fullName evidence="2">Uncharacterized protein</fullName>
    </submittedName>
</protein>
<keyword evidence="1" id="KW-1133">Transmembrane helix</keyword>
<evidence type="ECO:0000313" key="2">
    <source>
        <dbReference type="EMBL" id="CCC92205.1"/>
    </source>
</evidence>
<keyword evidence="1" id="KW-0472">Membrane</keyword>
<dbReference type="EMBL" id="HE575321">
    <property type="protein sequence ID" value="CCC92205.1"/>
    <property type="molecule type" value="Genomic_DNA"/>
</dbReference>
<gene>
    <name evidence="2" type="ORF">TCIL3000_8_4260</name>
</gene>
<organism evidence="2">
    <name type="scientific">Trypanosoma congolense (strain IL3000)</name>
    <dbReference type="NCBI Taxonomy" id="1068625"/>
    <lineage>
        <taxon>Eukaryota</taxon>
        <taxon>Discoba</taxon>
        <taxon>Euglenozoa</taxon>
        <taxon>Kinetoplastea</taxon>
        <taxon>Metakinetoplastina</taxon>
        <taxon>Trypanosomatida</taxon>
        <taxon>Trypanosomatidae</taxon>
        <taxon>Trypanosoma</taxon>
        <taxon>Nannomonas</taxon>
    </lineage>
</organism>
<accession>G0US43</accession>